<evidence type="ECO:0000313" key="4">
    <source>
        <dbReference type="EMBL" id="SBV99081.1"/>
    </source>
</evidence>
<gene>
    <name evidence="4" type="ORF">KL86CLO1_11132</name>
</gene>
<dbReference type="InterPro" id="IPR027417">
    <property type="entry name" value="P-loop_NTPase"/>
</dbReference>
<evidence type="ECO:0000259" key="3">
    <source>
        <dbReference type="PROSITE" id="PS51206"/>
    </source>
</evidence>
<keyword evidence="1" id="KW-0547">Nucleotide-binding</keyword>
<dbReference type="AlphaFoldDB" id="A0A212JI44"/>
<dbReference type="Gene3D" id="3.40.50.300">
    <property type="entry name" value="P-loop containing nucleotide triphosphate hydrolases"/>
    <property type="match status" value="1"/>
</dbReference>
<evidence type="ECO:0000256" key="2">
    <source>
        <dbReference type="ARBA" id="ARBA00022840"/>
    </source>
</evidence>
<organism evidence="4">
    <name type="scientific">uncultured Eubacteriales bacterium</name>
    <dbReference type="NCBI Taxonomy" id="172733"/>
    <lineage>
        <taxon>Bacteria</taxon>
        <taxon>Bacillati</taxon>
        <taxon>Bacillota</taxon>
        <taxon>Clostridia</taxon>
        <taxon>Eubacteriales</taxon>
        <taxon>environmental samples</taxon>
    </lineage>
</organism>
<evidence type="ECO:0000256" key="1">
    <source>
        <dbReference type="ARBA" id="ARBA00022741"/>
    </source>
</evidence>
<sequence length="541" mass="60931">MVRQFTKPTVKDGPWPIGNVGPIKSCRTSFTRSVDSKDTLSMEGNLVRVKGVSRPIFPPPTEDNDYQAVTSNLYRATDEEVQKAIGYGQLPVMRKARQKEQVPDTSKGLGKQEIKRDIVNLEKFVRDELLLAIVEGTLCLYSAPCWTRLDERMAKMTVRSCLEVHNLADYLTERECAEIYRLLLIDKHIERKHPFRPHDGLLNLADGTLDVISDCFLPHDPEDGFFDFIDMGLAEVKDPPNQGENFERFMALANQWHPAVGIQILELIAFVIMGYSVKHFYALLGPTGTGKSQLGRFLRELVGKENVMNVQDIGDFGGRFTCGSLADKKLAMCLDLQDAPLPREAIGVIKQMVGDDAVKGERKYHDPFTFDNKPLLLFAGNYAIRIPNISRETALVDRMVIIPMMYRANADDEVFKLYEIFLQERGHIISRALDAFRSFAESGKCVTRVPVPLDFDIEEGSAGARAVQIFVETRCEYAEDSEISTKALAEAYNDYGDGAYLTEIEFARQLNSALRTSLPDVVPVKRVNGSERRGYRGLRLL</sequence>
<keyword evidence="2" id="KW-0067">ATP-binding</keyword>
<dbReference type="SUPFAM" id="SSF52540">
    <property type="entry name" value="P-loop containing nucleoside triphosphate hydrolases"/>
    <property type="match status" value="1"/>
</dbReference>
<dbReference type="Pfam" id="PF19263">
    <property type="entry name" value="DUF5906"/>
    <property type="match status" value="1"/>
</dbReference>
<dbReference type="InterPro" id="IPR014015">
    <property type="entry name" value="Helicase_SF3_DNA-vir"/>
</dbReference>
<feature type="domain" description="SF3 helicase" evidence="3">
    <location>
        <begin position="244"/>
        <end position="417"/>
    </location>
</feature>
<dbReference type="InterPro" id="IPR045455">
    <property type="entry name" value="NrS-1_pol-like_helicase"/>
</dbReference>
<reference evidence="4" key="1">
    <citation type="submission" date="2016-04" db="EMBL/GenBank/DDBJ databases">
        <authorList>
            <person name="Evans L.H."/>
            <person name="Alamgir A."/>
            <person name="Owens N."/>
            <person name="Weber N.D."/>
            <person name="Virtaneva K."/>
            <person name="Barbian K."/>
            <person name="Babar A."/>
            <person name="Rosenke K."/>
        </authorList>
    </citation>
    <scope>NUCLEOTIDE SEQUENCE</scope>
    <source>
        <strain evidence="4">86</strain>
    </source>
</reference>
<accession>A0A212JI44</accession>
<proteinExistence type="predicted"/>
<name>A0A212JI44_9FIRM</name>
<protein>
    <recommendedName>
        <fullName evidence="3">SF3 helicase domain-containing protein</fullName>
    </recommendedName>
</protein>
<dbReference type="EMBL" id="FLUN01000001">
    <property type="protein sequence ID" value="SBV99081.1"/>
    <property type="molecule type" value="Genomic_DNA"/>
</dbReference>
<dbReference type="GO" id="GO:0005524">
    <property type="term" value="F:ATP binding"/>
    <property type="evidence" value="ECO:0007669"/>
    <property type="project" value="UniProtKB-KW"/>
</dbReference>
<dbReference type="PROSITE" id="PS51206">
    <property type="entry name" value="SF3_HELICASE_1"/>
    <property type="match status" value="1"/>
</dbReference>